<gene>
    <name evidence="2" type="primary">AlNc14C1232G12843</name>
    <name evidence="2" type="ORF">ALNC14_142670</name>
</gene>
<dbReference type="EMBL" id="FR824930">
    <property type="protein sequence ID" value="CCA28123.1"/>
    <property type="molecule type" value="Genomic_DNA"/>
</dbReference>
<evidence type="ECO:0000256" key="1">
    <source>
        <dbReference type="SAM" id="Coils"/>
    </source>
</evidence>
<keyword evidence="1" id="KW-0175">Coiled coil</keyword>
<feature type="coiled-coil region" evidence="1">
    <location>
        <begin position="30"/>
        <end position="60"/>
    </location>
</feature>
<reference evidence="2" key="2">
    <citation type="submission" date="2011-02" db="EMBL/GenBank/DDBJ databases">
        <authorList>
            <person name="MacLean D."/>
        </authorList>
    </citation>
    <scope>NUCLEOTIDE SEQUENCE</scope>
</reference>
<proteinExistence type="predicted"/>
<dbReference type="AlphaFoldDB" id="F0X2L1"/>
<protein>
    <submittedName>
        <fullName evidence="2">AlNc14C1232G12843 protein</fullName>
    </submittedName>
</protein>
<name>F0X2L1_9STRA</name>
<evidence type="ECO:0000313" key="2">
    <source>
        <dbReference type="EMBL" id="CCA28123.1"/>
    </source>
</evidence>
<sequence>MTNENVDLKSQLLQKEGEVAEQKACIKHLLLQHTESNNKLEQAKTDLKEAGALMNDFRAQLTKMSADRNIARLPRIQISPIQPQNPESKRLVQDLKGDDAPSFIKNMNKALRNENTGLQNKINE</sequence>
<dbReference type="HOGENOM" id="CLU_2008190_0_0_1"/>
<accession>F0X2L1</accession>
<organism evidence="2">
    <name type="scientific">Albugo laibachii Nc14</name>
    <dbReference type="NCBI Taxonomy" id="890382"/>
    <lineage>
        <taxon>Eukaryota</taxon>
        <taxon>Sar</taxon>
        <taxon>Stramenopiles</taxon>
        <taxon>Oomycota</taxon>
        <taxon>Peronosporomycetes</taxon>
        <taxon>Albuginales</taxon>
        <taxon>Albuginaceae</taxon>
        <taxon>Albugo</taxon>
    </lineage>
</organism>
<reference evidence="2" key="1">
    <citation type="journal article" date="2011" name="PLoS Biol.">
        <title>Gene gain and loss during evolution of obligate parasitism in the white rust pathogen of Arabidopsis thaliana.</title>
        <authorList>
            <person name="Kemen E."/>
            <person name="Gardiner A."/>
            <person name="Schultz-Larsen T."/>
            <person name="Kemen A.C."/>
            <person name="Balmuth A.L."/>
            <person name="Robert-Seilaniantz A."/>
            <person name="Bailey K."/>
            <person name="Holub E."/>
            <person name="Studholme D.J."/>
            <person name="Maclean D."/>
            <person name="Jones J.D."/>
        </authorList>
    </citation>
    <scope>NUCLEOTIDE SEQUENCE</scope>
</reference>